<keyword evidence="6" id="KW-1185">Reference proteome</keyword>
<evidence type="ECO:0000313" key="6">
    <source>
        <dbReference type="Proteomes" id="UP001189624"/>
    </source>
</evidence>
<dbReference type="AlphaFoldDB" id="A0AA86VD72"/>
<evidence type="ECO:0008006" key="7">
    <source>
        <dbReference type="Google" id="ProtNLM"/>
    </source>
</evidence>
<dbReference type="Gene3D" id="1.25.70.10">
    <property type="entry name" value="Transcription termination factor 3, mitochondrial"/>
    <property type="match status" value="1"/>
</dbReference>
<keyword evidence="2" id="KW-0805">Transcription regulation</keyword>
<name>A0AA86VD72_9FABA</name>
<keyword evidence="2" id="KW-0806">Transcription termination</keyword>
<feature type="region of interest" description="Disordered" evidence="4">
    <location>
        <begin position="663"/>
        <end position="685"/>
    </location>
</feature>
<dbReference type="SMART" id="SM00733">
    <property type="entry name" value="Mterf"/>
    <property type="match status" value="8"/>
</dbReference>
<accession>A0AA86VD72</accession>
<dbReference type="EMBL" id="OY731399">
    <property type="protein sequence ID" value="CAJ1933507.1"/>
    <property type="molecule type" value="Genomic_DNA"/>
</dbReference>
<dbReference type="Pfam" id="PF02536">
    <property type="entry name" value="mTERF"/>
    <property type="match status" value="1"/>
</dbReference>
<evidence type="ECO:0000256" key="2">
    <source>
        <dbReference type="ARBA" id="ARBA00022472"/>
    </source>
</evidence>
<sequence length="685" mass="78938">MPSACSSVTSASNEIRVTTVNLSSVDCTSIFTLSFFVLDRANRRKKKKKMFISCQKYNLYFPCSSVPLHNPTTTCTIFNCQNQNEHQSILRKHNSKSTAYLLHHLSLKDGVPIPASIPKPSELLDPMPHEEKVKVLELSLVRKRTPQFPGSIYAQSPSDSDVGSSLPPLRTLFQSGADPDYKDEKGEEEEEMIMRALEIRRKVTEEVFKEAMRKGKFGITYTTNLIGRLSGLMDYIMIEAANLKRLPEFSNSTFNLRAQTVIDDSKVVPLIRWLKHNSLSYPRIAKIILMSRGKPEAIRSFVTWLKSVRVKGEFLGVVMLNAGENIFQRRQEELDEIVMYLESNGVRRDWMGYVISRCPQLLSYSLEEVKTRAHFYLDMGLNEKDFGTMVFDFPKVLGYYSMEEMNEKVNYLKEFGLQIKDVGRLLAFRPQLMACSIDEQWKPLVKYLYYYGITRDGMRRMLVIKPMVFCADLQKTIVPKVQFFENLGVRNDGIGNMLVKFPPLLTYSLQKKIRPVVIFLMTKAGVNEKDIAKVVALGPELLGCNILHKLDVNVKYFLSLGIRLWQLGEMITDFPMLLRYSPDVLRPKYIFLRKSMVRPLKDLIEFPRFFSYSLEGRIIPRHKVLVENHINIKLRYMLASTDEEFNKMVYSFIRKRSRFESAVTNESTTHPSHSVVNGDISTPLE</sequence>
<dbReference type="PANTHER" id="PTHR13068:SF98">
    <property type="entry name" value="TRANSCRIPTION TERMINATION FACTOR MTERF2, CHLOROPLASTIC"/>
    <property type="match status" value="1"/>
</dbReference>
<dbReference type="Proteomes" id="UP001189624">
    <property type="component" value="Chromosome 2"/>
</dbReference>
<evidence type="ECO:0000256" key="3">
    <source>
        <dbReference type="ARBA" id="ARBA00022946"/>
    </source>
</evidence>
<reference evidence="5" key="1">
    <citation type="submission" date="2023-10" db="EMBL/GenBank/DDBJ databases">
        <authorList>
            <person name="Domelevo Entfellner J.-B."/>
        </authorList>
    </citation>
    <scope>NUCLEOTIDE SEQUENCE</scope>
</reference>
<dbReference type="InterPro" id="IPR038538">
    <property type="entry name" value="MTERF_sf"/>
</dbReference>
<evidence type="ECO:0000256" key="1">
    <source>
        <dbReference type="ARBA" id="ARBA00007692"/>
    </source>
</evidence>
<dbReference type="InterPro" id="IPR003690">
    <property type="entry name" value="MTERF"/>
</dbReference>
<keyword evidence="3" id="KW-0809">Transit peptide</keyword>
<dbReference type="PANTHER" id="PTHR13068">
    <property type="entry name" value="CGI-12 PROTEIN-RELATED"/>
    <property type="match status" value="1"/>
</dbReference>
<dbReference type="GO" id="GO:0006353">
    <property type="term" value="P:DNA-templated transcription termination"/>
    <property type="evidence" value="ECO:0007669"/>
    <property type="project" value="UniProtKB-KW"/>
</dbReference>
<protein>
    <recommendedName>
        <fullName evidence="7">Transcription termination factor MTERF2, chloroplastic</fullName>
    </recommendedName>
</protein>
<dbReference type="Gramene" id="rna-AYBTSS11_LOCUS6390">
    <property type="protein sequence ID" value="CAJ1933507.1"/>
    <property type="gene ID" value="gene-AYBTSS11_LOCUS6390"/>
</dbReference>
<dbReference type="GO" id="GO:0003676">
    <property type="term" value="F:nucleic acid binding"/>
    <property type="evidence" value="ECO:0007669"/>
    <property type="project" value="InterPro"/>
</dbReference>
<keyword evidence="2" id="KW-0804">Transcription</keyword>
<proteinExistence type="inferred from homology"/>
<gene>
    <name evidence="5" type="ORF">AYBTSS11_LOCUS6390</name>
</gene>
<comment type="similarity">
    <text evidence="1">Belongs to the mTERF family.</text>
</comment>
<feature type="compositionally biased region" description="Polar residues" evidence="4">
    <location>
        <begin position="663"/>
        <end position="675"/>
    </location>
</feature>
<organism evidence="5 6">
    <name type="scientific">Sphenostylis stenocarpa</name>
    <dbReference type="NCBI Taxonomy" id="92480"/>
    <lineage>
        <taxon>Eukaryota</taxon>
        <taxon>Viridiplantae</taxon>
        <taxon>Streptophyta</taxon>
        <taxon>Embryophyta</taxon>
        <taxon>Tracheophyta</taxon>
        <taxon>Spermatophyta</taxon>
        <taxon>Magnoliopsida</taxon>
        <taxon>eudicotyledons</taxon>
        <taxon>Gunneridae</taxon>
        <taxon>Pentapetalae</taxon>
        <taxon>rosids</taxon>
        <taxon>fabids</taxon>
        <taxon>Fabales</taxon>
        <taxon>Fabaceae</taxon>
        <taxon>Papilionoideae</taxon>
        <taxon>50 kb inversion clade</taxon>
        <taxon>NPAAA clade</taxon>
        <taxon>indigoferoid/millettioid clade</taxon>
        <taxon>Phaseoleae</taxon>
        <taxon>Sphenostylis</taxon>
    </lineage>
</organism>
<evidence type="ECO:0000256" key="4">
    <source>
        <dbReference type="SAM" id="MobiDB-lite"/>
    </source>
</evidence>
<evidence type="ECO:0000313" key="5">
    <source>
        <dbReference type="EMBL" id="CAJ1933507.1"/>
    </source>
</evidence>